<sequence length="133" mass="14959">MNVWEIFRFLAVGGTGAALYFFGALVLNKFGLLPQLASFIAYAALVPCMYAAQRVVTFKSKEPILASFFKYVLTQAASLLTSYLLPFLLFRNGHISPAMSFALVLVVTACLNYFLLKFWTFRKTVGLQNRQPR</sequence>
<dbReference type="EMBL" id="JBEPLY010000022">
    <property type="protein sequence ID" value="MET3602150.1"/>
    <property type="molecule type" value="Genomic_DNA"/>
</dbReference>
<gene>
    <name evidence="7" type="ORF">ABID12_004117</name>
</gene>
<feature type="transmembrane region" description="Helical" evidence="5">
    <location>
        <begin position="64"/>
        <end position="89"/>
    </location>
</feature>
<feature type="transmembrane region" description="Helical" evidence="5">
    <location>
        <begin position="7"/>
        <end position="26"/>
    </location>
</feature>
<evidence type="ECO:0000256" key="1">
    <source>
        <dbReference type="ARBA" id="ARBA00004141"/>
    </source>
</evidence>
<evidence type="ECO:0000313" key="7">
    <source>
        <dbReference type="EMBL" id="MET3602150.1"/>
    </source>
</evidence>
<feature type="transmembrane region" description="Helical" evidence="5">
    <location>
        <begin position="32"/>
        <end position="52"/>
    </location>
</feature>
<evidence type="ECO:0000256" key="4">
    <source>
        <dbReference type="ARBA" id="ARBA00023136"/>
    </source>
</evidence>
<feature type="domain" description="GtrA/DPMS transmembrane" evidence="6">
    <location>
        <begin position="8"/>
        <end position="121"/>
    </location>
</feature>
<evidence type="ECO:0000256" key="5">
    <source>
        <dbReference type="SAM" id="Phobius"/>
    </source>
</evidence>
<name>A0ABV2IGU9_9HYPH</name>
<keyword evidence="4 5" id="KW-0472">Membrane</keyword>
<keyword evidence="3 5" id="KW-1133">Transmembrane helix</keyword>
<comment type="caution">
    <text evidence="7">The sequence shown here is derived from an EMBL/GenBank/DDBJ whole genome shotgun (WGS) entry which is preliminary data.</text>
</comment>
<dbReference type="Proteomes" id="UP001549164">
    <property type="component" value="Unassembled WGS sequence"/>
</dbReference>
<evidence type="ECO:0000256" key="2">
    <source>
        <dbReference type="ARBA" id="ARBA00022692"/>
    </source>
</evidence>
<reference evidence="7 8" key="1">
    <citation type="submission" date="2024-06" db="EMBL/GenBank/DDBJ databases">
        <title>Genomic Encyclopedia of Type Strains, Phase IV (KMG-IV): sequencing the most valuable type-strain genomes for metagenomic binning, comparative biology and taxonomic classification.</title>
        <authorList>
            <person name="Goeker M."/>
        </authorList>
    </citation>
    <scope>NUCLEOTIDE SEQUENCE [LARGE SCALE GENOMIC DNA]</scope>
    <source>
        <strain evidence="7 8">DSM 28102</strain>
    </source>
</reference>
<evidence type="ECO:0000313" key="8">
    <source>
        <dbReference type="Proteomes" id="UP001549164"/>
    </source>
</evidence>
<feature type="transmembrane region" description="Helical" evidence="5">
    <location>
        <begin position="95"/>
        <end position="116"/>
    </location>
</feature>
<evidence type="ECO:0000256" key="3">
    <source>
        <dbReference type="ARBA" id="ARBA00022989"/>
    </source>
</evidence>
<dbReference type="Pfam" id="PF04138">
    <property type="entry name" value="GtrA_DPMS_TM"/>
    <property type="match status" value="1"/>
</dbReference>
<protein>
    <submittedName>
        <fullName evidence="7">Flippase GtrA</fullName>
    </submittedName>
</protein>
<keyword evidence="2 5" id="KW-0812">Transmembrane</keyword>
<keyword evidence="8" id="KW-1185">Reference proteome</keyword>
<proteinExistence type="predicted"/>
<organism evidence="7 8">
    <name type="scientific">Martelella mangrovi</name>
    <dbReference type="NCBI Taxonomy" id="1397477"/>
    <lineage>
        <taxon>Bacteria</taxon>
        <taxon>Pseudomonadati</taxon>
        <taxon>Pseudomonadota</taxon>
        <taxon>Alphaproteobacteria</taxon>
        <taxon>Hyphomicrobiales</taxon>
        <taxon>Aurantimonadaceae</taxon>
        <taxon>Martelella</taxon>
    </lineage>
</organism>
<comment type="subcellular location">
    <subcellularLocation>
        <location evidence="1">Membrane</location>
        <topology evidence="1">Multi-pass membrane protein</topology>
    </subcellularLocation>
</comment>
<dbReference type="RefSeq" id="WP_354435904.1">
    <property type="nucleotide sequence ID" value="NZ_JBEPLY010000022.1"/>
</dbReference>
<accession>A0ABV2IGU9</accession>
<dbReference type="InterPro" id="IPR007267">
    <property type="entry name" value="GtrA_DPMS_TM"/>
</dbReference>
<evidence type="ECO:0000259" key="6">
    <source>
        <dbReference type="Pfam" id="PF04138"/>
    </source>
</evidence>